<dbReference type="RefSeq" id="WP_045029334.1">
    <property type="nucleotide sequence ID" value="NZ_JRHC01000002.1"/>
</dbReference>
<dbReference type="Pfam" id="PF12728">
    <property type="entry name" value="HTH_17"/>
    <property type="match status" value="1"/>
</dbReference>
<dbReference type="SUPFAM" id="SSF46955">
    <property type="entry name" value="Putative DNA-binding domain"/>
    <property type="match status" value="1"/>
</dbReference>
<name>A0A0D8JA26_9BACT</name>
<evidence type="ECO:0000259" key="1">
    <source>
        <dbReference type="Pfam" id="PF12728"/>
    </source>
</evidence>
<evidence type="ECO:0000313" key="3">
    <source>
        <dbReference type="Proteomes" id="UP000032544"/>
    </source>
</evidence>
<dbReference type="InterPro" id="IPR009061">
    <property type="entry name" value="DNA-bd_dom_put_sf"/>
</dbReference>
<dbReference type="InterPro" id="IPR041657">
    <property type="entry name" value="HTH_17"/>
</dbReference>
<dbReference type="STRING" id="1544798.LH29_10785"/>
<dbReference type="Proteomes" id="UP000032544">
    <property type="component" value="Unassembled WGS sequence"/>
</dbReference>
<dbReference type="AlphaFoldDB" id="A0A0D8JA26"/>
<evidence type="ECO:0000313" key="2">
    <source>
        <dbReference type="EMBL" id="KJF43599.1"/>
    </source>
</evidence>
<comment type="caution">
    <text evidence="2">The sequence shown here is derived from an EMBL/GenBank/DDBJ whole genome shotgun (WGS) entry which is preliminary data.</text>
</comment>
<dbReference type="PATRIC" id="fig|1544798.3.peg.2312"/>
<dbReference type="EMBL" id="JRHC01000002">
    <property type="protein sequence ID" value="KJF43599.1"/>
    <property type="molecule type" value="Genomic_DNA"/>
</dbReference>
<dbReference type="PANTHER" id="PTHR34585">
    <property type="match status" value="1"/>
</dbReference>
<dbReference type="PANTHER" id="PTHR34585:SF22">
    <property type="entry name" value="HELIX-TURN-HELIX DOMAIN-CONTAINING PROTEIN"/>
    <property type="match status" value="1"/>
</dbReference>
<organism evidence="2 3">
    <name type="scientific">Draconibacterium sediminis</name>
    <dbReference type="NCBI Taxonomy" id="1544798"/>
    <lineage>
        <taxon>Bacteria</taxon>
        <taxon>Pseudomonadati</taxon>
        <taxon>Bacteroidota</taxon>
        <taxon>Bacteroidia</taxon>
        <taxon>Marinilabiliales</taxon>
        <taxon>Prolixibacteraceae</taxon>
        <taxon>Draconibacterium</taxon>
    </lineage>
</organism>
<keyword evidence="3" id="KW-1185">Reference proteome</keyword>
<feature type="domain" description="Helix-turn-helix" evidence="1">
    <location>
        <begin position="42"/>
        <end position="88"/>
    </location>
</feature>
<gene>
    <name evidence="2" type="ORF">LH29_10785</name>
</gene>
<protein>
    <recommendedName>
        <fullName evidence="1">Helix-turn-helix domain-containing protein</fullName>
    </recommendedName>
</protein>
<sequence>MYIDQKYFDSWMNRLTSQLEKIGRKIDRQDNSITPKIDDEVLLDNQDLCLLLKVSQRTLQRFRTSGKLPYRLIGRKVYYLESDVTHFIHDGFPKKL</sequence>
<proteinExistence type="predicted"/>
<accession>A0A0D8JA26</accession>
<dbReference type="OrthoDB" id="768005at2"/>
<reference evidence="2 3" key="1">
    <citation type="submission" date="2014-09" db="EMBL/GenBank/DDBJ databases">
        <title>Draft Genome Sequence of Draconibacterium sp. JN14CK-3.</title>
        <authorList>
            <person name="Dong C."/>
            <person name="Lai Q."/>
            <person name="Shao Z."/>
        </authorList>
    </citation>
    <scope>NUCLEOTIDE SEQUENCE [LARGE SCALE GENOMIC DNA]</scope>
    <source>
        <strain evidence="2 3">JN14CK-3</strain>
    </source>
</reference>